<dbReference type="PANTHER" id="PTHR21660:SF1">
    <property type="entry name" value="ACYL-COENZYME A THIOESTERASE 13"/>
    <property type="match status" value="1"/>
</dbReference>
<dbReference type="Pfam" id="PF03061">
    <property type="entry name" value="4HBT"/>
    <property type="match status" value="1"/>
</dbReference>
<dbReference type="PATRIC" id="fig|1076.23.peg.5542"/>
<evidence type="ECO:0000313" key="5">
    <source>
        <dbReference type="Proteomes" id="UP000032515"/>
    </source>
</evidence>
<comment type="caution">
    <text evidence="4">The sequence shown here is derived from an EMBL/GenBank/DDBJ whole genome shotgun (WGS) entry which is preliminary data.</text>
</comment>
<protein>
    <submittedName>
        <fullName evidence="4">Thioesterase</fullName>
    </submittedName>
</protein>
<organism evidence="4 5">
    <name type="scientific">Rhodopseudomonas palustris</name>
    <dbReference type="NCBI Taxonomy" id="1076"/>
    <lineage>
        <taxon>Bacteria</taxon>
        <taxon>Pseudomonadati</taxon>
        <taxon>Pseudomonadota</taxon>
        <taxon>Alphaproteobacteria</taxon>
        <taxon>Hyphomicrobiales</taxon>
        <taxon>Nitrobacteraceae</taxon>
        <taxon>Rhodopseudomonas</taxon>
    </lineage>
</organism>
<name>A0A0D7EBA5_RHOPL</name>
<sequence>MTKQADIARAHRPDLMIATEGEFAGWRTWSRDTFESNNGPFWHRVEADGSVRCAFRVEKKHLNGMRNVHGGCFMTFADYCLFAFAAHELQAPAVTVAFGCEFLDAAQEGELIEATGEITRAGGSLIFIRGMLKSAERPLFTFSGTIKRVKKKLPPSEVGDSH</sequence>
<dbReference type="AlphaFoldDB" id="A0A0D7EBA5"/>
<dbReference type="Gene3D" id="3.10.129.10">
    <property type="entry name" value="Hotdog Thioesterase"/>
    <property type="match status" value="1"/>
</dbReference>
<dbReference type="GO" id="GO:0047617">
    <property type="term" value="F:fatty acyl-CoA hydrolase activity"/>
    <property type="evidence" value="ECO:0007669"/>
    <property type="project" value="InterPro"/>
</dbReference>
<reference evidence="4 5" key="1">
    <citation type="submission" date="2014-11" db="EMBL/GenBank/DDBJ databases">
        <title>Genomics and ecophysiology of heterotrophic nitrogen fixing bacteria isolated from estuarine surface water.</title>
        <authorList>
            <person name="Bentzon-Tilia M."/>
            <person name="Severin I."/>
            <person name="Hansen L.H."/>
            <person name="Riemann L."/>
        </authorList>
    </citation>
    <scope>NUCLEOTIDE SEQUENCE [LARGE SCALE GENOMIC DNA]</scope>
    <source>
        <strain evidence="4 5">BAL398</strain>
    </source>
</reference>
<evidence type="ECO:0000259" key="3">
    <source>
        <dbReference type="Pfam" id="PF03061"/>
    </source>
</evidence>
<keyword evidence="2" id="KW-0378">Hydrolase</keyword>
<comment type="similarity">
    <text evidence="1">Belongs to the thioesterase PaaI family.</text>
</comment>
<evidence type="ECO:0000256" key="2">
    <source>
        <dbReference type="ARBA" id="ARBA00022801"/>
    </source>
</evidence>
<proteinExistence type="inferred from homology"/>
<accession>A0A0D7EBA5</accession>
<dbReference type="InterPro" id="IPR039298">
    <property type="entry name" value="ACOT13"/>
</dbReference>
<dbReference type="STRING" id="1421013.GCA_000504425_01970"/>
<evidence type="ECO:0000313" key="4">
    <source>
        <dbReference type="EMBL" id="KIZ38003.1"/>
    </source>
</evidence>
<dbReference type="CDD" id="cd03443">
    <property type="entry name" value="PaaI_thioesterase"/>
    <property type="match status" value="1"/>
</dbReference>
<feature type="domain" description="Thioesterase" evidence="3">
    <location>
        <begin position="67"/>
        <end position="137"/>
    </location>
</feature>
<gene>
    <name evidence="4" type="ORF">OO17_23205</name>
</gene>
<dbReference type="InterPro" id="IPR029069">
    <property type="entry name" value="HotDog_dom_sf"/>
</dbReference>
<evidence type="ECO:0000256" key="1">
    <source>
        <dbReference type="ARBA" id="ARBA00008324"/>
    </source>
</evidence>
<dbReference type="PANTHER" id="PTHR21660">
    <property type="entry name" value="THIOESTERASE SUPERFAMILY MEMBER-RELATED"/>
    <property type="match status" value="1"/>
</dbReference>
<dbReference type="Proteomes" id="UP000032515">
    <property type="component" value="Unassembled WGS sequence"/>
</dbReference>
<dbReference type="SUPFAM" id="SSF54637">
    <property type="entry name" value="Thioesterase/thiol ester dehydrase-isomerase"/>
    <property type="match status" value="1"/>
</dbReference>
<dbReference type="InterPro" id="IPR006683">
    <property type="entry name" value="Thioestr_dom"/>
</dbReference>
<dbReference type="EMBL" id="JXXE01000515">
    <property type="protein sequence ID" value="KIZ38003.1"/>
    <property type="molecule type" value="Genomic_DNA"/>
</dbReference>